<protein>
    <submittedName>
        <fullName evidence="1">Recombinase for Bh.Int (Divided with OB2244 and OB2245)</fullName>
    </submittedName>
</protein>
<reference evidence="1 2" key="2">
    <citation type="journal article" date="2002" name="Nucleic Acids Res.">
        <title>Genome sequence of Oceanobacillus iheyensis isolated from the Iheya Ridge and its unexpected adaptive capabilities to extreme environments.</title>
        <authorList>
            <person name="Takami H."/>
            <person name="Takaki Y."/>
            <person name="Uchiyama I."/>
        </authorList>
    </citation>
    <scope>NUCLEOTIDE SEQUENCE [LARGE SCALE GENOMIC DNA]</scope>
    <source>
        <strain evidence="2">DSM 14371 / CIP 107618 / JCM 11309 / KCTC 3954 / HTE831</strain>
    </source>
</reference>
<organism evidence="1 2">
    <name type="scientific">Oceanobacillus iheyensis (strain DSM 14371 / CIP 107618 / JCM 11309 / KCTC 3954 / HTE831)</name>
    <dbReference type="NCBI Taxonomy" id="221109"/>
    <lineage>
        <taxon>Bacteria</taxon>
        <taxon>Bacillati</taxon>
        <taxon>Bacillota</taxon>
        <taxon>Bacilli</taxon>
        <taxon>Bacillales</taxon>
        <taxon>Bacillaceae</taxon>
        <taxon>Oceanobacillus</taxon>
    </lineage>
</organism>
<sequence>MLMNQILSRDNLILALKRVERNKGSHGIDEMSVKFLRRHLYDN</sequence>
<evidence type="ECO:0000313" key="1">
    <source>
        <dbReference type="EMBL" id="BAC14201.1"/>
    </source>
</evidence>
<reference evidence="1 2" key="1">
    <citation type="journal article" date="2001" name="FEMS Microbiol. Lett.">
        <title>Oceanobacillus iheyensis gen. nov., sp. nov., a deep-sea extremely halotolerant and alkaliphilic species isolated from a depth of 1050 m on the Iheya Ridge.</title>
        <authorList>
            <person name="Lu J."/>
            <person name="Nogi Y."/>
            <person name="Takami H."/>
        </authorList>
    </citation>
    <scope>NUCLEOTIDE SEQUENCE [LARGE SCALE GENOMIC DNA]</scope>
    <source>
        <strain evidence="2">DSM 14371 / CIP 107618 / JCM 11309 / KCTC 3954 / HTE831</strain>
    </source>
</reference>
<dbReference type="AlphaFoldDB" id="Q8EP72"/>
<gene>
    <name evidence="1" type="ordered locus">OB2245</name>
</gene>
<name>Q8EP72_OCEIH</name>
<accession>Q8EP72</accession>
<dbReference type="HOGENOM" id="CLU_218386_0_0_9"/>
<dbReference type="KEGG" id="oih:OB2245"/>
<keyword evidence="2" id="KW-1185">Reference proteome</keyword>
<dbReference type="Proteomes" id="UP000000822">
    <property type="component" value="Chromosome"/>
</dbReference>
<dbReference type="EMBL" id="BA000028">
    <property type="protein sequence ID" value="BAC14201.1"/>
    <property type="molecule type" value="Genomic_DNA"/>
</dbReference>
<evidence type="ECO:0000313" key="2">
    <source>
        <dbReference type="Proteomes" id="UP000000822"/>
    </source>
</evidence>
<proteinExistence type="predicted"/>